<dbReference type="Proteomes" id="UP001187682">
    <property type="component" value="Unassembled WGS sequence"/>
</dbReference>
<comment type="caution">
    <text evidence="2">The sequence shown here is derived from an EMBL/GenBank/DDBJ whole genome shotgun (WGS) entry which is preliminary data.</text>
</comment>
<evidence type="ECO:0000313" key="3">
    <source>
        <dbReference type="Proteomes" id="UP001187682"/>
    </source>
</evidence>
<dbReference type="Gene3D" id="3.90.1300.10">
    <property type="entry name" value="Amidase signature (AS) domain"/>
    <property type="match status" value="2"/>
</dbReference>
<dbReference type="PANTHER" id="PTHR42678">
    <property type="entry name" value="AMIDASE"/>
    <property type="match status" value="1"/>
</dbReference>
<dbReference type="PANTHER" id="PTHR42678:SF37">
    <property type="entry name" value="AMIDASE C869.01-RELATED"/>
    <property type="match status" value="1"/>
</dbReference>
<gene>
    <name evidence="2" type="ORF">DNG_07836</name>
</gene>
<name>A0AAE8N2K7_9PEZI</name>
<keyword evidence="3" id="KW-1185">Reference proteome</keyword>
<accession>A0AAE8N2K7</accession>
<feature type="domain" description="Amidase" evidence="1">
    <location>
        <begin position="125"/>
        <end position="303"/>
    </location>
</feature>
<sequence length="512" mass="54969">MPIYDTSMPACRGIDIQDLSIADLQGHMRAGDFSASDLTACFLDRIGRLNGLLKAVIEVNPDALDIARQLDDETRQGTCRGPLHGIPFLVKDNIATNDKMATTAGSSDRPILRVLKLFPFPPFSSEGYSARGGQCRNPYNLARHPGGSSCGSAVAVSVSMCAFSLGTETDGSVMFPADRNGVVGFKPSLGRTSCRGVIPESHNFDVVGTFGKTVADAALALDAILEPGTGDESVPPLGSFVSTKSALQGARFGIPWKKIWEAAAAPRKGHEYRLLMEAVDRIKAAGAIIVSEVDFPSADEIMSPSGWDWDFPSQLGRPNESEFTVVKTDFYNDLKEYLSSLRTNPTNVRTLEDIIAYNRERADDEGGIPGRHGAWPLGQDNFERSAASKGVEDDVYEHALEFIQRKSRSEGIDAALGCGGQQLDGLLVPVQADGGAATQLAAKAGYPMITIPISTKTNGVPFGLAIMQTAGREDLLVRYGSAIEDLNRGRPKADFRNIDADNYMYVGAEPGQ</sequence>
<dbReference type="InterPro" id="IPR023631">
    <property type="entry name" value="Amidase_dom"/>
</dbReference>
<dbReference type="EMBL" id="ONZQ02000012">
    <property type="protein sequence ID" value="SPO05150.1"/>
    <property type="molecule type" value="Genomic_DNA"/>
</dbReference>
<dbReference type="AlphaFoldDB" id="A0AAE8N2K7"/>
<organism evidence="2 3">
    <name type="scientific">Cephalotrichum gorgonifer</name>
    <dbReference type="NCBI Taxonomy" id="2041049"/>
    <lineage>
        <taxon>Eukaryota</taxon>
        <taxon>Fungi</taxon>
        <taxon>Dikarya</taxon>
        <taxon>Ascomycota</taxon>
        <taxon>Pezizomycotina</taxon>
        <taxon>Sordariomycetes</taxon>
        <taxon>Hypocreomycetidae</taxon>
        <taxon>Microascales</taxon>
        <taxon>Microascaceae</taxon>
        <taxon>Cephalotrichum</taxon>
    </lineage>
</organism>
<feature type="domain" description="Amidase" evidence="1">
    <location>
        <begin position="37"/>
        <end position="107"/>
    </location>
</feature>
<evidence type="ECO:0000313" key="2">
    <source>
        <dbReference type="EMBL" id="SPO05150.1"/>
    </source>
</evidence>
<reference evidence="2" key="1">
    <citation type="submission" date="2018-03" db="EMBL/GenBank/DDBJ databases">
        <authorList>
            <person name="Guldener U."/>
        </authorList>
    </citation>
    <scope>NUCLEOTIDE SEQUENCE</scope>
</reference>
<dbReference type="Pfam" id="PF01425">
    <property type="entry name" value="Amidase"/>
    <property type="match status" value="2"/>
</dbReference>
<dbReference type="SUPFAM" id="SSF75304">
    <property type="entry name" value="Amidase signature (AS) enzymes"/>
    <property type="match status" value="1"/>
</dbReference>
<evidence type="ECO:0000259" key="1">
    <source>
        <dbReference type="Pfam" id="PF01425"/>
    </source>
</evidence>
<protein>
    <submittedName>
        <fullName evidence="2">Related to amidase family protein</fullName>
    </submittedName>
</protein>
<proteinExistence type="predicted"/>
<dbReference type="InterPro" id="IPR036928">
    <property type="entry name" value="AS_sf"/>
</dbReference>